<proteinExistence type="predicted"/>
<dbReference type="Proteomes" id="UP000765509">
    <property type="component" value="Unassembled WGS sequence"/>
</dbReference>
<comment type="caution">
    <text evidence="2">The sequence shown here is derived from an EMBL/GenBank/DDBJ whole genome shotgun (WGS) entry which is preliminary data.</text>
</comment>
<name>A0A9Q3JNV9_9BASI</name>
<dbReference type="CDD" id="cd09274">
    <property type="entry name" value="RNase_HI_RT_Ty3"/>
    <property type="match status" value="1"/>
</dbReference>
<organism evidence="2 3">
    <name type="scientific">Austropuccinia psidii MF-1</name>
    <dbReference type="NCBI Taxonomy" id="1389203"/>
    <lineage>
        <taxon>Eukaryota</taxon>
        <taxon>Fungi</taxon>
        <taxon>Dikarya</taxon>
        <taxon>Basidiomycota</taxon>
        <taxon>Pucciniomycotina</taxon>
        <taxon>Pucciniomycetes</taxon>
        <taxon>Pucciniales</taxon>
        <taxon>Sphaerophragmiaceae</taxon>
        <taxon>Austropuccinia</taxon>
    </lineage>
</organism>
<evidence type="ECO:0000313" key="3">
    <source>
        <dbReference type="Proteomes" id="UP000765509"/>
    </source>
</evidence>
<sequence length="272" mass="31331">SPFIFNEEAFSHFQILKEAFTTAPILSHFNTSLPTILETDVSDYALGSVLSNVNDSGKHCISFDSCKLLPDELSYEIHDKEFLEMVLALKSLRAFLFSLSNPFEVLTDHFSSQYFISSKVLTSSQAHWAEFLSEFHFTITHYPGRLVTLADALSHRDNMYPERVVEFISKNPQAFHQVIKQDRTQEPRFFSIKVKIFSDLVEHIQKEVWQDKDYKKIFKQLARGESVSIYSLEPQAKLLLLKDRVLIPRNEEIQLNILQMLHDSPFAGAPGQ</sequence>
<dbReference type="AlphaFoldDB" id="A0A9Q3JNV9"/>
<feature type="domain" description="Reverse transcriptase/retrotransposon-derived protein RNase H-like" evidence="1">
    <location>
        <begin position="6"/>
        <end position="104"/>
    </location>
</feature>
<evidence type="ECO:0000259" key="1">
    <source>
        <dbReference type="Pfam" id="PF17919"/>
    </source>
</evidence>
<dbReference type="PANTHER" id="PTHR34072">
    <property type="entry name" value="ENZYMATIC POLYPROTEIN-RELATED"/>
    <property type="match status" value="1"/>
</dbReference>
<dbReference type="EMBL" id="AVOT02076797">
    <property type="protein sequence ID" value="MBW0565059.1"/>
    <property type="molecule type" value="Genomic_DNA"/>
</dbReference>
<reference evidence="2" key="1">
    <citation type="submission" date="2021-03" db="EMBL/GenBank/DDBJ databases">
        <title>Draft genome sequence of rust myrtle Austropuccinia psidii MF-1, a brazilian biotype.</title>
        <authorList>
            <person name="Quecine M.C."/>
            <person name="Pachon D.M.R."/>
            <person name="Bonatelli M.L."/>
            <person name="Correr F.H."/>
            <person name="Franceschini L.M."/>
            <person name="Leite T.F."/>
            <person name="Margarido G.R.A."/>
            <person name="Almeida C.A."/>
            <person name="Ferrarezi J.A."/>
            <person name="Labate C.A."/>
        </authorList>
    </citation>
    <scope>NUCLEOTIDE SEQUENCE</scope>
    <source>
        <strain evidence="2">MF-1</strain>
    </source>
</reference>
<dbReference type="Pfam" id="PF17919">
    <property type="entry name" value="RT_RNaseH_2"/>
    <property type="match status" value="1"/>
</dbReference>
<protein>
    <recommendedName>
        <fullName evidence="1">Reverse transcriptase/retrotransposon-derived protein RNase H-like domain-containing protein</fullName>
    </recommendedName>
</protein>
<evidence type="ECO:0000313" key="2">
    <source>
        <dbReference type="EMBL" id="MBW0565059.1"/>
    </source>
</evidence>
<keyword evidence="3" id="KW-1185">Reference proteome</keyword>
<dbReference type="PANTHER" id="PTHR34072:SF52">
    <property type="entry name" value="RIBONUCLEASE H"/>
    <property type="match status" value="1"/>
</dbReference>
<feature type="non-terminal residue" evidence="2">
    <location>
        <position position="1"/>
    </location>
</feature>
<dbReference type="InterPro" id="IPR041577">
    <property type="entry name" value="RT_RNaseH_2"/>
</dbReference>
<dbReference type="OrthoDB" id="3250101at2759"/>
<accession>A0A9Q3JNV9</accession>
<gene>
    <name evidence="2" type="ORF">O181_104774</name>
</gene>
<dbReference type="InterPro" id="IPR043502">
    <property type="entry name" value="DNA/RNA_pol_sf"/>
</dbReference>
<dbReference type="SUPFAM" id="SSF56672">
    <property type="entry name" value="DNA/RNA polymerases"/>
    <property type="match status" value="1"/>
</dbReference>